<evidence type="ECO:0000256" key="10">
    <source>
        <dbReference type="SAM" id="Phobius"/>
    </source>
</evidence>
<keyword evidence="7" id="KW-0675">Receptor</keyword>
<dbReference type="GO" id="GO:0004930">
    <property type="term" value="F:G protein-coupled receptor activity"/>
    <property type="evidence" value="ECO:0007669"/>
    <property type="project" value="UniProtKB-KW"/>
</dbReference>
<proteinExistence type="predicted"/>
<dbReference type="InterPro" id="IPR017452">
    <property type="entry name" value="GPCR_Rhodpsn_7TM"/>
</dbReference>
<keyword evidence="2" id="KW-1003">Cell membrane</keyword>
<feature type="transmembrane region" description="Helical" evidence="10">
    <location>
        <begin position="203"/>
        <end position="222"/>
    </location>
</feature>
<evidence type="ECO:0000313" key="13">
    <source>
        <dbReference type="Proteomes" id="UP000271974"/>
    </source>
</evidence>
<dbReference type="OrthoDB" id="6142583at2759"/>
<dbReference type="Proteomes" id="UP000271974">
    <property type="component" value="Unassembled WGS sequence"/>
</dbReference>
<dbReference type="InterPro" id="IPR000276">
    <property type="entry name" value="GPCR_Rhodpsn"/>
</dbReference>
<dbReference type="STRING" id="188477.A0A433UD67"/>
<evidence type="ECO:0000256" key="8">
    <source>
        <dbReference type="ARBA" id="ARBA00023224"/>
    </source>
</evidence>
<gene>
    <name evidence="12" type="ORF">EGW08_000464</name>
</gene>
<evidence type="ECO:0000256" key="3">
    <source>
        <dbReference type="ARBA" id="ARBA00022692"/>
    </source>
</evidence>
<evidence type="ECO:0000256" key="6">
    <source>
        <dbReference type="ARBA" id="ARBA00023136"/>
    </source>
</evidence>
<evidence type="ECO:0000313" key="12">
    <source>
        <dbReference type="EMBL" id="RUS91756.1"/>
    </source>
</evidence>
<feature type="transmembrane region" description="Helical" evidence="10">
    <location>
        <begin position="69"/>
        <end position="93"/>
    </location>
</feature>
<evidence type="ECO:0000256" key="4">
    <source>
        <dbReference type="ARBA" id="ARBA00022989"/>
    </source>
</evidence>
<protein>
    <recommendedName>
        <fullName evidence="11">G-protein coupled receptors family 1 profile domain-containing protein</fullName>
    </recommendedName>
</protein>
<feature type="transmembrane region" description="Helical" evidence="10">
    <location>
        <begin position="243"/>
        <end position="265"/>
    </location>
</feature>
<feature type="region of interest" description="Disordered" evidence="9">
    <location>
        <begin position="386"/>
        <end position="456"/>
    </location>
</feature>
<reference evidence="12 13" key="1">
    <citation type="submission" date="2019-01" db="EMBL/GenBank/DDBJ databases">
        <title>A draft genome assembly of the solar-powered sea slug Elysia chlorotica.</title>
        <authorList>
            <person name="Cai H."/>
            <person name="Li Q."/>
            <person name="Fang X."/>
            <person name="Li J."/>
            <person name="Curtis N.E."/>
            <person name="Altenburger A."/>
            <person name="Shibata T."/>
            <person name="Feng M."/>
            <person name="Maeda T."/>
            <person name="Schwartz J.A."/>
            <person name="Shigenobu S."/>
            <person name="Lundholm N."/>
            <person name="Nishiyama T."/>
            <person name="Yang H."/>
            <person name="Hasebe M."/>
            <person name="Li S."/>
            <person name="Pierce S.K."/>
            <person name="Wang J."/>
        </authorList>
    </citation>
    <scope>NUCLEOTIDE SEQUENCE [LARGE SCALE GENOMIC DNA]</scope>
    <source>
        <strain evidence="12">EC2010</strain>
        <tissue evidence="12">Whole organism of an adult</tissue>
    </source>
</reference>
<keyword evidence="3 10" id="KW-0812">Transmembrane</keyword>
<feature type="transmembrane region" description="Helical" evidence="10">
    <location>
        <begin position="153"/>
        <end position="173"/>
    </location>
</feature>
<accession>A0A433UD67</accession>
<dbReference type="Gene3D" id="1.20.1070.10">
    <property type="entry name" value="Rhodopsin 7-helix transmembrane proteins"/>
    <property type="match status" value="1"/>
</dbReference>
<evidence type="ECO:0000259" key="11">
    <source>
        <dbReference type="PROSITE" id="PS50262"/>
    </source>
</evidence>
<dbReference type="SUPFAM" id="SSF81321">
    <property type="entry name" value="Family A G protein-coupled receptor-like"/>
    <property type="match status" value="1"/>
</dbReference>
<evidence type="ECO:0000256" key="5">
    <source>
        <dbReference type="ARBA" id="ARBA00023040"/>
    </source>
</evidence>
<dbReference type="Pfam" id="PF00001">
    <property type="entry name" value="7tm_1"/>
    <property type="match status" value="1"/>
</dbReference>
<feature type="compositionally biased region" description="Low complexity" evidence="9">
    <location>
        <begin position="395"/>
        <end position="406"/>
    </location>
</feature>
<keyword evidence="4 10" id="KW-1133">Transmembrane helix</keyword>
<feature type="domain" description="G-protein coupled receptors family 1 profile" evidence="11">
    <location>
        <begin position="52"/>
        <end position="306"/>
    </location>
</feature>
<dbReference type="CDD" id="cd00637">
    <property type="entry name" value="7tm_classA_rhodopsin-like"/>
    <property type="match status" value="1"/>
</dbReference>
<dbReference type="EMBL" id="RQTK01000006">
    <property type="protein sequence ID" value="RUS91756.1"/>
    <property type="molecule type" value="Genomic_DNA"/>
</dbReference>
<keyword evidence="6 10" id="KW-0472">Membrane</keyword>
<dbReference type="GO" id="GO:0007218">
    <property type="term" value="P:neuropeptide signaling pathway"/>
    <property type="evidence" value="ECO:0007669"/>
    <property type="project" value="TreeGrafter"/>
</dbReference>
<comment type="caution">
    <text evidence="12">The sequence shown here is derived from an EMBL/GenBank/DDBJ whole genome shotgun (WGS) entry which is preliminary data.</text>
</comment>
<keyword evidence="5" id="KW-0297">G-protein coupled receptor</keyword>
<name>A0A433UD67_ELYCH</name>
<evidence type="ECO:0000256" key="9">
    <source>
        <dbReference type="SAM" id="MobiDB-lite"/>
    </source>
</evidence>
<organism evidence="12 13">
    <name type="scientific">Elysia chlorotica</name>
    <name type="common">Eastern emerald elysia</name>
    <name type="synonym">Sea slug</name>
    <dbReference type="NCBI Taxonomy" id="188477"/>
    <lineage>
        <taxon>Eukaryota</taxon>
        <taxon>Metazoa</taxon>
        <taxon>Spiralia</taxon>
        <taxon>Lophotrochozoa</taxon>
        <taxon>Mollusca</taxon>
        <taxon>Gastropoda</taxon>
        <taxon>Heterobranchia</taxon>
        <taxon>Euthyneura</taxon>
        <taxon>Panpulmonata</taxon>
        <taxon>Sacoglossa</taxon>
        <taxon>Placobranchoidea</taxon>
        <taxon>Plakobranchidae</taxon>
        <taxon>Elysia</taxon>
    </lineage>
</organism>
<dbReference type="PANTHER" id="PTHR24229:SF103">
    <property type="entry name" value="ALLATOSTATIN A RECEPTOR 1, ISOFORM B"/>
    <property type="match status" value="1"/>
</dbReference>
<dbReference type="PANTHER" id="PTHR24229">
    <property type="entry name" value="NEUROPEPTIDES RECEPTOR"/>
    <property type="match status" value="1"/>
</dbReference>
<dbReference type="PROSITE" id="PS50262">
    <property type="entry name" value="G_PROTEIN_RECEP_F1_2"/>
    <property type="match status" value="1"/>
</dbReference>
<dbReference type="GO" id="GO:0005886">
    <property type="term" value="C:plasma membrane"/>
    <property type="evidence" value="ECO:0007669"/>
    <property type="project" value="UniProtKB-SubCell"/>
</dbReference>
<dbReference type="GO" id="GO:0043005">
    <property type="term" value="C:neuron projection"/>
    <property type="evidence" value="ECO:0007669"/>
    <property type="project" value="TreeGrafter"/>
</dbReference>
<evidence type="ECO:0000256" key="1">
    <source>
        <dbReference type="ARBA" id="ARBA00004651"/>
    </source>
</evidence>
<comment type="subcellular location">
    <subcellularLocation>
        <location evidence="1">Cell membrane</location>
        <topology evidence="1">Multi-pass membrane protein</topology>
    </subcellularLocation>
</comment>
<feature type="transmembrane region" description="Helical" evidence="10">
    <location>
        <begin position="121"/>
        <end position="141"/>
    </location>
</feature>
<feature type="compositionally biased region" description="Basic and acidic residues" evidence="9">
    <location>
        <begin position="407"/>
        <end position="425"/>
    </location>
</feature>
<evidence type="ECO:0000256" key="7">
    <source>
        <dbReference type="ARBA" id="ARBA00023170"/>
    </source>
</evidence>
<feature type="transmembrane region" description="Helical" evidence="10">
    <location>
        <begin position="35"/>
        <end position="57"/>
    </location>
</feature>
<sequence length="456" mass="50978">MLSIMSEEPDFDSDAGEIYVPDSDELRFGSLTQTGLVTCIIVGIIALVGVIGNGLMLRAYIKYKKLRTNFYTVFCSISIADTVFLLVCAPTYINSAIKLYYHRLTESEIRWCRLSFYVMDAANFTSAYLLVVLTVLRAIMLTSRNVRRQPKPFHLVVLSCAIYVIAFASSIPILTASDPVGGGCKFEGVYDGEHSEVEEWMKSLFSVFLPLGLMLIVHFVAHKLSKRYFSDSYSPREREKSRLVITIVAAFTICQLPNRIASLYFTSTYDLTKMNIDFDKLYQLQNMKRYLSCIWFLDKAIRPILYSKLASDLCEAFDEVINCAYCARASLQRPMFDQRESPHVTAVVRPNHVIEHVSNSAPDLAVTHTDTQATLIENVEVYSDRGGEVPDEGYGDSNCSASAGSSEEAHADHAGIDCDGREVRRLMSTSSSSSATSHTPLVLRGNYDDVDEDDVV</sequence>
<dbReference type="AlphaFoldDB" id="A0A433UD67"/>
<keyword evidence="8" id="KW-0807">Transducer</keyword>
<dbReference type="GO" id="GO:0042923">
    <property type="term" value="F:neuropeptide binding"/>
    <property type="evidence" value="ECO:0007669"/>
    <property type="project" value="TreeGrafter"/>
</dbReference>
<dbReference type="PRINTS" id="PR00237">
    <property type="entry name" value="GPCRRHODOPSN"/>
</dbReference>
<feature type="compositionally biased region" description="Low complexity" evidence="9">
    <location>
        <begin position="428"/>
        <end position="439"/>
    </location>
</feature>
<evidence type="ECO:0000256" key="2">
    <source>
        <dbReference type="ARBA" id="ARBA00022475"/>
    </source>
</evidence>
<keyword evidence="13" id="KW-1185">Reference proteome</keyword>